<evidence type="ECO:0000256" key="8">
    <source>
        <dbReference type="ARBA" id="ARBA00023002"/>
    </source>
</evidence>
<keyword evidence="10" id="KW-0411">Iron-sulfur</keyword>
<evidence type="ECO:0000256" key="3">
    <source>
        <dbReference type="ARBA" id="ARBA00010312"/>
    </source>
</evidence>
<keyword evidence="8" id="KW-0560">Oxidoreductase</keyword>
<accession>A0A1H3Y3K7</accession>
<keyword evidence="6" id="KW-0479">Metal-binding</keyword>
<comment type="similarity">
    <text evidence="3">Belongs to the prokaryotic molybdopterin-containing oxidoreductase family.</text>
</comment>
<dbReference type="EMBL" id="FNQV01000004">
    <property type="protein sequence ID" value="SEA06297.1"/>
    <property type="molecule type" value="Genomic_DNA"/>
</dbReference>
<evidence type="ECO:0000256" key="6">
    <source>
        <dbReference type="ARBA" id="ARBA00022723"/>
    </source>
</evidence>
<dbReference type="RefSeq" id="WP_176780693.1">
    <property type="nucleotide sequence ID" value="NZ_FNQV01000004.1"/>
</dbReference>
<evidence type="ECO:0000256" key="7">
    <source>
        <dbReference type="ARBA" id="ARBA00022729"/>
    </source>
</evidence>
<dbReference type="PROSITE" id="PS51318">
    <property type="entry name" value="TAT"/>
    <property type="match status" value="1"/>
</dbReference>
<dbReference type="PANTHER" id="PTHR43742">
    <property type="entry name" value="TRIMETHYLAMINE-N-OXIDE REDUCTASE"/>
    <property type="match status" value="1"/>
</dbReference>
<keyword evidence="9" id="KW-0408">Iron</keyword>
<feature type="domain" description="4Fe-4S Mo/W bis-MGD-type" evidence="12">
    <location>
        <begin position="65"/>
        <end position="126"/>
    </location>
</feature>
<dbReference type="GO" id="GO:0030288">
    <property type="term" value="C:outer membrane-bounded periplasmic space"/>
    <property type="evidence" value="ECO:0007669"/>
    <property type="project" value="TreeGrafter"/>
</dbReference>
<dbReference type="InterPro" id="IPR006657">
    <property type="entry name" value="MoPterin_dinucl-bd_dom"/>
</dbReference>
<dbReference type="GO" id="GO:0051539">
    <property type="term" value="F:4 iron, 4 sulfur cluster binding"/>
    <property type="evidence" value="ECO:0007669"/>
    <property type="project" value="UniProtKB-KW"/>
</dbReference>
<evidence type="ECO:0000256" key="1">
    <source>
        <dbReference type="ARBA" id="ARBA00001942"/>
    </source>
</evidence>
<evidence type="ECO:0000256" key="10">
    <source>
        <dbReference type="ARBA" id="ARBA00023014"/>
    </source>
</evidence>
<keyword evidence="7" id="KW-0732">Signal</keyword>
<dbReference type="GO" id="GO:0009389">
    <property type="term" value="F:dimethyl sulfoxide reductase activity"/>
    <property type="evidence" value="ECO:0007669"/>
    <property type="project" value="InterPro"/>
</dbReference>
<keyword evidence="14" id="KW-1185">Reference proteome</keyword>
<dbReference type="GO" id="GO:0043546">
    <property type="term" value="F:molybdopterin cofactor binding"/>
    <property type="evidence" value="ECO:0007669"/>
    <property type="project" value="InterPro"/>
</dbReference>
<evidence type="ECO:0000256" key="9">
    <source>
        <dbReference type="ARBA" id="ARBA00023004"/>
    </source>
</evidence>
<dbReference type="GO" id="GO:0009055">
    <property type="term" value="F:electron transfer activity"/>
    <property type="evidence" value="ECO:0007669"/>
    <property type="project" value="TreeGrafter"/>
</dbReference>
<dbReference type="GO" id="GO:0009061">
    <property type="term" value="P:anaerobic respiration"/>
    <property type="evidence" value="ECO:0007669"/>
    <property type="project" value="TreeGrafter"/>
</dbReference>
<proteinExistence type="inferred from homology"/>
<dbReference type="PROSITE" id="PS00932">
    <property type="entry name" value="MOLYBDOPTERIN_PROK_3"/>
    <property type="match status" value="1"/>
</dbReference>
<dbReference type="PROSITE" id="PS00490">
    <property type="entry name" value="MOLYBDOPTERIN_PROK_2"/>
    <property type="match status" value="1"/>
</dbReference>
<evidence type="ECO:0000256" key="5">
    <source>
        <dbReference type="ARBA" id="ARBA00022505"/>
    </source>
</evidence>
<dbReference type="InterPro" id="IPR006655">
    <property type="entry name" value="Mopterin_OxRdtase_prok_CS"/>
</dbReference>
<dbReference type="GO" id="GO:0030151">
    <property type="term" value="F:molybdenum ion binding"/>
    <property type="evidence" value="ECO:0007669"/>
    <property type="project" value="InterPro"/>
</dbReference>
<feature type="region of interest" description="Disordered" evidence="11">
    <location>
        <begin position="1"/>
        <end position="20"/>
    </location>
</feature>
<dbReference type="InterPro" id="IPR006311">
    <property type="entry name" value="TAT_signal"/>
</dbReference>
<dbReference type="Pfam" id="PF04879">
    <property type="entry name" value="Molybdop_Fe4S4"/>
    <property type="match status" value="1"/>
</dbReference>
<dbReference type="PANTHER" id="PTHR43742:SF8">
    <property type="entry name" value="ANAEROBIC DIMETHYL SULFOXIDE REDUCTASE, SUBUNIT A"/>
    <property type="match status" value="1"/>
</dbReference>
<dbReference type="Proteomes" id="UP000199288">
    <property type="component" value="Unassembled WGS sequence"/>
</dbReference>
<dbReference type="Gene3D" id="3.40.228.10">
    <property type="entry name" value="Dimethylsulfoxide Reductase, domain 2"/>
    <property type="match status" value="1"/>
</dbReference>
<keyword evidence="5" id="KW-0500">Molybdenum</keyword>
<dbReference type="Gene3D" id="3.40.50.740">
    <property type="match status" value="2"/>
</dbReference>
<evidence type="ECO:0000313" key="13">
    <source>
        <dbReference type="EMBL" id="SEA06297.1"/>
    </source>
</evidence>
<evidence type="ECO:0000256" key="4">
    <source>
        <dbReference type="ARBA" id="ARBA00022485"/>
    </source>
</evidence>
<dbReference type="FunFam" id="3.40.228.10:FF:000004">
    <property type="entry name" value="Dimethyl sulfoxide reductase subunit A"/>
    <property type="match status" value="1"/>
</dbReference>
<dbReference type="Gene3D" id="2.40.40.20">
    <property type="match status" value="1"/>
</dbReference>
<evidence type="ECO:0000256" key="2">
    <source>
        <dbReference type="ARBA" id="ARBA00001966"/>
    </source>
</evidence>
<dbReference type="InterPro" id="IPR006963">
    <property type="entry name" value="Mopterin_OxRdtase_4Fe-4S_dom"/>
</dbReference>
<gene>
    <name evidence="13" type="ORF">SAMN02910418_00851</name>
</gene>
<dbReference type="SUPFAM" id="SSF53706">
    <property type="entry name" value="Formate dehydrogenase/DMSO reductase, domains 1-3"/>
    <property type="match status" value="1"/>
</dbReference>
<dbReference type="InterPro" id="IPR011888">
    <property type="entry name" value="Anaer_DMSO_reductase"/>
</dbReference>
<reference evidence="14" key="1">
    <citation type="submission" date="2016-10" db="EMBL/GenBank/DDBJ databases">
        <authorList>
            <person name="Varghese N."/>
            <person name="Submissions S."/>
        </authorList>
    </citation>
    <scope>NUCLEOTIDE SEQUENCE [LARGE SCALE GENOMIC DNA]</scope>
    <source>
        <strain evidence="14">KPR-1</strain>
    </source>
</reference>
<dbReference type="NCBIfam" id="TIGR02166">
    <property type="entry name" value="dmsA_ynfE"/>
    <property type="match status" value="1"/>
</dbReference>
<evidence type="ECO:0000313" key="14">
    <source>
        <dbReference type="Proteomes" id="UP000199288"/>
    </source>
</evidence>
<dbReference type="InterPro" id="IPR006656">
    <property type="entry name" value="Mopterin_OxRdtase"/>
</dbReference>
<dbReference type="PROSITE" id="PS51669">
    <property type="entry name" value="4FE4S_MOW_BIS_MGD"/>
    <property type="match status" value="1"/>
</dbReference>
<dbReference type="AlphaFoldDB" id="A0A1H3Y3K7"/>
<dbReference type="InterPro" id="IPR009010">
    <property type="entry name" value="Asp_de-COase-like_dom_sf"/>
</dbReference>
<dbReference type="InterPro" id="IPR050612">
    <property type="entry name" value="Prok_Mopterin_Oxidored"/>
</dbReference>
<dbReference type="PROSITE" id="PS00551">
    <property type="entry name" value="MOLYBDOPTERIN_PROK_1"/>
    <property type="match status" value="1"/>
</dbReference>
<keyword evidence="4" id="KW-0004">4Fe-4S</keyword>
<dbReference type="Gene3D" id="2.20.25.90">
    <property type="entry name" value="ADC-like domains"/>
    <property type="match status" value="1"/>
</dbReference>
<evidence type="ECO:0000259" key="12">
    <source>
        <dbReference type="PROSITE" id="PS51669"/>
    </source>
</evidence>
<evidence type="ECO:0000256" key="11">
    <source>
        <dbReference type="SAM" id="MobiDB-lite"/>
    </source>
</evidence>
<dbReference type="SUPFAM" id="SSF50692">
    <property type="entry name" value="ADC-like"/>
    <property type="match status" value="1"/>
</dbReference>
<protein>
    <submittedName>
        <fullName evidence="13">Anaerobic dimethyl sulfoxide reductase subunit A</fullName>
    </submittedName>
</protein>
<comment type="cofactor">
    <cofactor evidence="2">
        <name>[4Fe-4S] cluster</name>
        <dbReference type="ChEBI" id="CHEBI:49883"/>
    </cofactor>
</comment>
<feature type="compositionally biased region" description="Basic and acidic residues" evidence="11">
    <location>
        <begin position="1"/>
        <end position="14"/>
    </location>
</feature>
<dbReference type="InterPro" id="IPR027467">
    <property type="entry name" value="MopterinOxRdtase_cofactor_BS"/>
</dbReference>
<comment type="cofactor">
    <cofactor evidence="1">
        <name>Mo-bis(molybdopterin guanine dinucleotide)</name>
        <dbReference type="ChEBI" id="CHEBI:60539"/>
    </cofactor>
</comment>
<sequence length="883" mass="97419">MTIDSGERASEAEPRPGMTRRSVLAWGSAVGAGAALMSAAGCSSESDTFGLDNRNVEYRPLPDGAKEVWSACVVNCGSRCPLRLVVNDGQIVRVLPDNTGDDSLLGRQIRACPRGRNMRQRIYNPDRIKAPLKRVEGAKRSEGKFEEITWEEAFDLFAEKLRHTIDTYGNEAIYKNYGSGVWNAHLGYSGGWPRLFNLLGGFLGYYGNYSYLQISQCTRFHYGAPDEQISNSFEDAIENSKLLVLWGNNPQETRMSGGGLTFVSNFAHQKGLRIIVVDPRYSDSASVLADDWIAPRPGTDAALVAGIAHVLFTENLADTAFLDKYCIGHDEEHMPDGVPANNSYRAYIMGQGEDGVEKTPEWAADITGVPAHKIVSFARELGTTKPVNISQGWGPQRHANGENQARAIYTLAALTGNIGIPGGGTGGREGYYWPVTQWFPDGDNPVTTTISCYSWVDAIDHGEEMTELKDGVRGRERLQTGIKFLLNYGSNMSGSQHGDINKTRAVLDDETKCEFVVTVDNQFTATARMSDLILPDCTTSERWDLIPSEYTGDMAYLIMGEKAIEPIFESKPAYEMCTEIAKRMGIEEEFTEGRDLEGWARWMQEQTVAEHPDFPSFDELREQGVYRYYNPDGLTVALKDFRDDPDANPLDTPSGKIEIFSKQLWDMSKTWEFPDALPGDKITALPEHVDTWEGALEARKNEKYPLQCIGHHFKGRTHSTYGNLTLNREAHHQRAWINTLDAKDRGIENNDMVRIHNDRGTIQLPAMVTPRIMPGVISVPQGAWLNIDADGVDHGGAVNMLTSQHKTPYAKGNGQHTVLVEVELAPAGASYPDPDRHIDLNEAPVTYTSTFETASGSSPNDIARQAAAFAAIALGTADAGTHA</sequence>
<dbReference type="Pfam" id="PF01568">
    <property type="entry name" value="Molydop_binding"/>
    <property type="match status" value="1"/>
</dbReference>
<dbReference type="CDD" id="cd02794">
    <property type="entry name" value="MopB_CT_DmsA-EC"/>
    <property type="match status" value="1"/>
</dbReference>
<organism evidence="13 14">
    <name type="scientific">Bowdeniella nasicola</name>
    <dbReference type="NCBI Taxonomy" id="208480"/>
    <lineage>
        <taxon>Bacteria</taxon>
        <taxon>Bacillati</taxon>
        <taxon>Actinomycetota</taxon>
        <taxon>Actinomycetes</taxon>
        <taxon>Actinomycetales</taxon>
        <taxon>Actinomycetaceae</taxon>
        <taxon>Bowdeniella</taxon>
    </lineage>
</organism>
<name>A0A1H3Y3K7_9ACTO</name>
<dbReference type="Pfam" id="PF00384">
    <property type="entry name" value="Molybdopterin"/>
    <property type="match status" value="1"/>
</dbReference>
<dbReference type="SMART" id="SM00926">
    <property type="entry name" value="Molybdop_Fe4S4"/>
    <property type="match status" value="1"/>
</dbReference>